<dbReference type="GeneID" id="91005584"/>
<dbReference type="Proteomes" id="UP000244013">
    <property type="component" value="Unassembled WGS sequence"/>
</dbReference>
<keyword evidence="3" id="KW-0442">Lipid degradation</keyword>
<dbReference type="PANTHER" id="PTHR32176:SF92">
    <property type="entry name" value="XYLOSE ISOMERASE"/>
    <property type="match status" value="1"/>
</dbReference>
<evidence type="ECO:0000259" key="4">
    <source>
        <dbReference type="PROSITE" id="PS51635"/>
    </source>
</evidence>
<comment type="caution">
    <text evidence="5">The sequence shown here is derived from an EMBL/GenBank/DDBJ whole genome shotgun (WGS) entry which is preliminary data.</text>
</comment>
<dbReference type="RefSeq" id="WP_167397684.1">
    <property type="nucleotide sequence ID" value="NZ_QAYE01000003.1"/>
</dbReference>
<name>A0A2T5U7R5_9SPHN</name>
<protein>
    <submittedName>
        <fullName evidence="5">Patatin-like phospholipase/acyl hydrolase</fullName>
    </submittedName>
</protein>
<evidence type="ECO:0000256" key="3">
    <source>
        <dbReference type="PROSITE-ProRule" id="PRU01161"/>
    </source>
</evidence>
<gene>
    <name evidence="5" type="ORF">C8J25_103237</name>
</gene>
<feature type="active site" description="Proton acceptor" evidence="3">
    <location>
        <position position="197"/>
    </location>
</feature>
<dbReference type="EMBL" id="QAYE01000003">
    <property type="protein sequence ID" value="PTW47518.1"/>
    <property type="molecule type" value="Genomic_DNA"/>
</dbReference>
<evidence type="ECO:0000313" key="6">
    <source>
        <dbReference type="Proteomes" id="UP000244013"/>
    </source>
</evidence>
<dbReference type="GO" id="GO:0016042">
    <property type="term" value="P:lipid catabolic process"/>
    <property type="evidence" value="ECO:0007669"/>
    <property type="project" value="UniProtKB-UniRule"/>
</dbReference>
<dbReference type="Gene3D" id="3.40.1090.10">
    <property type="entry name" value="Cytosolic phospholipase A2 catalytic domain"/>
    <property type="match status" value="1"/>
</dbReference>
<dbReference type="PROSITE" id="PS51635">
    <property type="entry name" value="PNPLA"/>
    <property type="match status" value="1"/>
</dbReference>
<feature type="domain" description="PNPLA" evidence="4">
    <location>
        <begin position="12"/>
        <end position="210"/>
    </location>
</feature>
<dbReference type="CDD" id="cd07199">
    <property type="entry name" value="Pat17_PNPLA8_PNPLA9_like"/>
    <property type="match status" value="1"/>
</dbReference>
<evidence type="ECO:0000256" key="1">
    <source>
        <dbReference type="ARBA" id="ARBA00010240"/>
    </source>
</evidence>
<dbReference type="SUPFAM" id="SSF52151">
    <property type="entry name" value="FabD/lysophospholipase-like"/>
    <property type="match status" value="1"/>
</dbReference>
<sequence length="341" mass="36909">MDSDRARPRYILTIDGGGTRGLIPALILAELERRIGRPLHECFDLIAGTSTGGIIAAGLTAPSEADPKRAACTASDLVDLYRNESKRIFPHLFGIPLRVPGWPYSARPLERILAARVGTRVTTRDALTNIVIPAYDLLARKAVFMAGGPDYNRKLGIPERVFPLHIAARATSAAPTFFKPAAIDDPTKVEPDLLMVDGGVFANDPTIAAIIEGRKLGWHLGDIEILSLGTGRSDRPYPSARNWSFLGWVNPFRGVPIFSILMQASSSTISYQARRLDIAAYDRADFALPSGDGGLDNSSAEYLAALTTLAQNWIVANDAVLTRWADKLRTKQSGPPLPLAA</sequence>
<dbReference type="InterPro" id="IPR016035">
    <property type="entry name" value="Acyl_Trfase/lysoPLipase"/>
</dbReference>
<proteinExistence type="inferred from homology"/>
<feature type="short sequence motif" description="GXSXG" evidence="3">
    <location>
        <begin position="48"/>
        <end position="52"/>
    </location>
</feature>
<keyword evidence="2 3" id="KW-0443">Lipid metabolism</keyword>
<evidence type="ECO:0000313" key="5">
    <source>
        <dbReference type="EMBL" id="PTW47518.1"/>
    </source>
</evidence>
<reference evidence="5 6" key="1">
    <citation type="submission" date="2018-04" db="EMBL/GenBank/DDBJ databases">
        <title>Genomic Encyclopedia of Type Strains, Phase III (KMG-III): the genomes of soil and plant-associated and newly described type strains.</title>
        <authorList>
            <person name="Whitman W."/>
        </authorList>
    </citation>
    <scope>NUCLEOTIDE SEQUENCE [LARGE SCALE GENOMIC DNA]</scope>
    <source>
        <strain evidence="5 6">MA-olki</strain>
    </source>
</reference>
<accession>A0A2T5U7R5</accession>
<dbReference type="InterPro" id="IPR002641">
    <property type="entry name" value="PNPLA_dom"/>
</dbReference>
<dbReference type="Pfam" id="PF01734">
    <property type="entry name" value="Patatin"/>
    <property type="match status" value="1"/>
</dbReference>
<organism evidence="5 6">
    <name type="scientific">Sphingomonas faeni</name>
    <dbReference type="NCBI Taxonomy" id="185950"/>
    <lineage>
        <taxon>Bacteria</taxon>
        <taxon>Pseudomonadati</taxon>
        <taxon>Pseudomonadota</taxon>
        <taxon>Alphaproteobacteria</taxon>
        <taxon>Sphingomonadales</taxon>
        <taxon>Sphingomonadaceae</taxon>
        <taxon>Sphingomonas</taxon>
    </lineage>
</organism>
<feature type="short sequence motif" description="GXGXXG" evidence="3">
    <location>
        <begin position="16"/>
        <end position="21"/>
    </location>
</feature>
<comment type="similarity">
    <text evidence="1">Belongs to the patatin family.</text>
</comment>
<keyword evidence="3 5" id="KW-0378">Hydrolase</keyword>
<feature type="active site" description="Nucleophile" evidence="3">
    <location>
        <position position="50"/>
    </location>
</feature>
<feature type="short sequence motif" description="DGA/G" evidence="3">
    <location>
        <begin position="197"/>
        <end position="199"/>
    </location>
</feature>
<dbReference type="GO" id="GO:0004620">
    <property type="term" value="F:phospholipase activity"/>
    <property type="evidence" value="ECO:0007669"/>
    <property type="project" value="TreeGrafter"/>
</dbReference>
<dbReference type="AlphaFoldDB" id="A0A2T5U7R5"/>
<dbReference type="PANTHER" id="PTHR32176">
    <property type="entry name" value="XYLOSE ISOMERASE"/>
    <property type="match status" value="1"/>
</dbReference>
<dbReference type="GO" id="GO:0047372">
    <property type="term" value="F:monoacylglycerol lipase activity"/>
    <property type="evidence" value="ECO:0007669"/>
    <property type="project" value="TreeGrafter"/>
</dbReference>
<evidence type="ECO:0000256" key="2">
    <source>
        <dbReference type="ARBA" id="ARBA00023098"/>
    </source>
</evidence>